<evidence type="ECO:0000313" key="2">
    <source>
        <dbReference type="EMBL" id="MDI3389604.1"/>
    </source>
</evidence>
<gene>
    <name evidence="2" type="ORF">QIS99_25950</name>
</gene>
<name>A0ABT6RZK4_9ACTN</name>
<feature type="region of interest" description="Disordered" evidence="1">
    <location>
        <begin position="436"/>
        <end position="458"/>
    </location>
</feature>
<feature type="compositionally biased region" description="Pro residues" evidence="1">
    <location>
        <begin position="385"/>
        <end position="402"/>
    </location>
</feature>
<protein>
    <submittedName>
        <fullName evidence="2">Translation initiation factor 2</fullName>
    </submittedName>
</protein>
<dbReference type="Proteomes" id="UP001224661">
    <property type="component" value="Unassembled WGS sequence"/>
</dbReference>
<dbReference type="EMBL" id="JASCIR010000030">
    <property type="protein sequence ID" value="MDI3389604.1"/>
    <property type="molecule type" value="Genomic_DNA"/>
</dbReference>
<proteinExistence type="predicted"/>
<evidence type="ECO:0000313" key="3">
    <source>
        <dbReference type="Proteomes" id="UP001224661"/>
    </source>
</evidence>
<keyword evidence="3" id="KW-1185">Reference proteome</keyword>
<organism evidence="2 3">
    <name type="scientific">Streptomyces solicavernae</name>
    <dbReference type="NCBI Taxonomy" id="3043614"/>
    <lineage>
        <taxon>Bacteria</taxon>
        <taxon>Bacillati</taxon>
        <taxon>Actinomycetota</taxon>
        <taxon>Actinomycetes</taxon>
        <taxon>Kitasatosporales</taxon>
        <taxon>Streptomycetaceae</taxon>
        <taxon>Streptomyces</taxon>
    </lineage>
</organism>
<keyword evidence="2" id="KW-0396">Initiation factor</keyword>
<reference evidence="2 3" key="1">
    <citation type="submission" date="2023-05" db="EMBL/GenBank/DDBJ databases">
        <title>Draft genome sequence of Streptomyces sp. B-S-A8 isolated from a cave soil in Thailand.</title>
        <authorList>
            <person name="Chamroensaksri N."/>
            <person name="Muangham S."/>
        </authorList>
    </citation>
    <scope>NUCLEOTIDE SEQUENCE [LARGE SCALE GENOMIC DNA]</scope>
    <source>
        <strain evidence="2 3">B-S-A8</strain>
    </source>
</reference>
<feature type="region of interest" description="Disordered" evidence="1">
    <location>
        <begin position="375"/>
        <end position="402"/>
    </location>
</feature>
<dbReference type="RefSeq" id="WP_282516071.1">
    <property type="nucleotide sequence ID" value="NZ_JASCIR010000030.1"/>
</dbReference>
<keyword evidence="2" id="KW-0648">Protein biosynthesis</keyword>
<accession>A0ABT6RZK4</accession>
<sequence>MLLAARSAVALHRLLDAAPALAGDERITRLFTLVPGSEFGIDALAAIDAAGGRLVPWEEARTRTFDLIVTASPKGALELLHGRHVLLPHGAGFNKALPYEGSADSASGLDPAFLRRTRPGGAAPTALHALAHPDQLDRLAATDPQAARAAQVIGDPTLDRLLASRPLRERYRTALGTGPRTLLALASTWGPDSLLHRHPGLPARLAAHLPYDSYQLALIVHPNEWSRLGAYELAERLAPALDAGLVLARPREEWAAVLLAADALVTDHGSAALYFAAAQPPGDARPVIGVHDRAYGSRLSGELIPGSPMHVLLGRAPELKLDETGAPADTLRQVESALRAYDPGIGRAAAEAAFAYPGEATARLREELYALLGLTPPATSTGRTPPRPLPVPLSDPTAAPPRSPAAFDVHATFDVHAAFDVHAGIDVHAEITDGTADGTADGITGGVVESGGPADPGPPRVVRLTRHPAGLGPPGHHLAAEYGAASEPLIRSAGLLYRYASEPAAPGLAWSAEGWLRHALDSYPGCRTAAVLLPAGACLLRARAHDQTYAVEAGPHAEDGGRIARIDPALAASAVHASPDAPAAGDELNCLVGKRQFRLRIRAATPPERSQTI</sequence>
<evidence type="ECO:0000256" key="1">
    <source>
        <dbReference type="SAM" id="MobiDB-lite"/>
    </source>
</evidence>
<comment type="caution">
    <text evidence="2">The sequence shown here is derived from an EMBL/GenBank/DDBJ whole genome shotgun (WGS) entry which is preliminary data.</text>
</comment>
<dbReference type="GO" id="GO:0003743">
    <property type="term" value="F:translation initiation factor activity"/>
    <property type="evidence" value="ECO:0007669"/>
    <property type="project" value="UniProtKB-KW"/>
</dbReference>